<protein>
    <submittedName>
        <fullName evidence="5">Restriction endonuclease subunit S</fullName>
        <ecNumber evidence="5">3.1.21.-</ecNumber>
    </submittedName>
</protein>
<dbReference type="Pfam" id="PF01420">
    <property type="entry name" value="Methylase_S"/>
    <property type="match status" value="2"/>
</dbReference>
<dbReference type="InterPro" id="IPR044946">
    <property type="entry name" value="Restrct_endonuc_typeI_TRD_sf"/>
</dbReference>
<dbReference type="GO" id="GO:0004519">
    <property type="term" value="F:endonuclease activity"/>
    <property type="evidence" value="ECO:0007669"/>
    <property type="project" value="UniProtKB-KW"/>
</dbReference>
<feature type="domain" description="Type I restriction modification DNA specificity" evidence="4">
    <location>
        <begin position="181"/>
        <end position="330"/>
    </location>
</feature>
<evidence type="ECO:0000313" key="6">
    <source>
        <dbReference type="Proteomes" id="UP001171687"/>
    </source>
</evidence>
<accession>A0AAW7M538</accession>
<keyword evidence="5" id="KW-0378">Hydrolase</keyword>
<keyword evidence="3" id="KW-0238">DNA-binding</keyword>
<dbReference type="GO" id="GO:0016787">
    <property type="term" value="F:hydrolase activity"/>
    <property type="evidence" value="ECO:0007669"/>
    <property type="project" value="UniProtKB-KW"/>
</dbReference>
<comment type="caution">
    <text evidence="5">The sequence shown here is derived from an EMBL/GenBank/DDBJ whole genome shotgun (WGS) entry which is preliminary data.</text>
</comment>
<keyword evidence="2" id="KW-0680">Restriction system</keyword>
<evidence type="ECO:0000256" key="3">
    <source>
        <dbReference type="ARBA" id="ARBA00023125"/>
    </source>
</evidence>
<gene>
    <name evidence="5" type="ORF">QYH67_01305</name>
</gene>
<dbReference type="Gene3D" id="3.90.220.20">
    <property type="entry name" value="DNA methylase specificity domains"/>
    <property type="match status" value="2"/>
</dbReference>
<dbReference type="GO" id="GO:0009307">
    <property type="term" value="P:DNA restriction-modification system"/>
    <property type="evidence" value="ECO:0007669"/>
    <property type="project" value="UniProtKB-KW"/>
</dbReference>
<dbReference type="RefSeq" id="WP_272595433.1">
    <property type="nucleotide sequence ID" value="NZ_CAKZJA010000007.1"/>
</dbReference>
<keyword evidence="5" id="KW-0540">Nuclease</keyword>
<comment type="similarity">
    <text evidence="1">Belongs to the type-I restriction system S methylase family.</text>
</comment>
<sequence length="335" mass="39443">MMKLSDREWRAFEVGQLFSEIKIALSSDSNHLKKGNTPFVGRSYNFNGYQGLYNVEKFKINEAGLITLSMVGTPVSFIQPFEFACSQNILLLKCNNNNFYAKLFIVTIINKSLKDGGYGYGHPMSLFRFKRKKVKLPISLNGLPDYNFMEQYIKEKNFNLKSQIKEKQKHEITDWRGLDEVKWEDYFIESLFQIKPGKRLTKKEFTKGSKPFIGSSDHNNGVTNFVDNHNSSEDFNVLGVNYNGSVVENFYHPYKALFSDDVKRLSLKIKGNKYMYLFIKNMILKQKEKYQYGYKFNGTRMKRQIIKLPTKNNRPDYKFMEQYMKRKENEVLERI</sequence>
<reference evidence="5" key="1">
    <citation type="submission" date="2023-07" db="EMBL/GenBank/DDBJ databases">
        <title>Evaluation of the beneficial properties of pineapple isolates.</title>
        <authorList>
            <person name="Adefiranye O."/>
        </authorList>
    </citation>
    <scope>NUCLEOTIDE SEQUENCE</scope>
    <source>
        <strain evidence="5">PAPLE_T1</strain>
    </source>
</reference>
<name>A0AAW7M538_9STAP</name>
<keyword evidence="5" id="KW-0255">Endonuclease</keyword>
<dbReference type="EMBL" id="JAUHQC010000005">
    <property type="protein sequence ID" value="MDN4532224.1"/>
    <property type="molecule type" value="Genomic_DNA"/>
</dbReference>
<dbReference type="GO" id="GO:0003677">
    <property type="term" value="F:DNA binding"/>
    <property type="evidence" value="ECO:0007669"/>
    <property type="project" value="UniProtKB-KW"/>
</dbReference>
<proteinExistence type="inferred from homology"/>
<evidence type="ECO:0000313" key="5">
    <source>
        <dbReference type="EMBL" id="MDN4532224.1"/>
    </source>
</evidence>
<evidence type="ECO:0000259" key="4">
    <source>
        <dbReference type="Pfam" id="PF01420"/>
    </source>
</evidence>
<evidence type="ECO:0000256" key="2">
    <source>
        <dbReference type="ARBA" id="ARBA00022747"/>
    </source>
</evidence>
<dbReference type="InterPro" id="IPR000055">
    <property type="entry name" value="Restrct_endonuc_typeI_TRD"/>
</dbReference>
<dbReference type="SUPFAM" id="SSF116734">
    <property type="entry name" value="DNA methylase specificity domain"/>
    <property type="match status" value="2"/>
</dbReference>
<dbReference type="Proteomes" id="UP001171687">
    <property type="component" value="Unassembled WGS sequence"/>
</dbReference>
<evidence type="ECO:0000256" key="1">
    <source>
        <dbReference type="ARBA" id="ARBA00010923"/>
    </source>
</evidence>
<dbReference type="EC" id="3.1.21.-" evidence="5"/>
<organism evidence="5 6">
    <name type="scientific">Staphylococcus auricularis</name>
    <dbReference type="NCBI Taxonomy" id="29379"/>
    <lineage>
        <taxon>Bacteria</taxon>
        <taxon>Bacillati</taxon>
        <taxon>Bacillota</taxon>
        <taxon>Bacilli</taxon>
        <taxon>Bacillales</taxon>
        <taxon>Staphylococcaceae</taxon>
        <taxon>Staphylococcus</taxon>
    </lineage>
</organism>
<dbReference type="AlphaFoldDB" id="A0AAW7M538"/>
<feature type="domain" description="Type I restriction modification DNA specificity" evidence="4">
    <location>
        <begin position="8"/>
        <end position="165"/>
    </location>
</feature>